<protein>
    <recommendedName>
        <fullName evidence="2">Putative auto-transporter adhesin head GIN domain-containing protein</fullName>
    </recommendedName>
</protein>
<gene>
    <name evidence="3" type="ORF">B4O97_10445</name>
</gene>
<dbReference type="OrthoDB" id="1150922at2"/>
<dbReference type="Proteomes" id="UP000192343">
    <property type="component" value="Unassembled WGS sequence"/>
</dbReference>
<keyword evidence="1" id="KW-0472">Membrane</keyword>
<comment type="caution">
    <text evidence="3">The sequence shown here is derived from an EMBL/GenBank/DDBJ whole genome shotgun (WGS) entry which is preliminary data.</text>
</comment>
<proteinExistence type="predicted"/>
<accession>A0A1Y1RXP2</accession>
<dbReference type="STRING" id="1963862.B4O97_10445"/>
<dbReference type="Pfam" id="PF10988">
    <property type="entry name" value="DUF2807"/>
    <property type="match status" value="1"/>
</dbReference>
<keyword evidence="1" id="KW-0812">Transmembrane</keyword>
<sequence length="237" mass="25374">MKKSSLLLAAGIALAVLVIIVSLFLLRVNVGRDLEIVSGPGLDYSGERVTVPLDTADIRSLHFTGGWQIRLKQGSENRGELNLPVEARDMLRTSREGDTLQLSLGKNFKPGENMPFRAELELDTLTRLMVEGAADAEIRDFSGDGLELVFDGASNVRGIGLEANNLSLRTAGASNIDLSDSSFMNVDLNLAGASNVELHLMGGRLSGKIAGFGSVKYSGSVSEQTVRTDGFAAVHRR</sequence>
<dbReference type="InterPro" id="IPR021255">
    <property type="entry name" value="DUF2807"/>
</dbReference>
<evidence type="ECO:0000259" key="2">
    <source>
        <dbReference type="Pfam" id="PF10988"/>
    </source>
</evidence>
<name>A0A1Y1RXP2_9SPIO</name>
<organism evidence="3 4">
    <name type="scientific">Marispirochaeta aestuarii</name>
    <dbReference type="NCBI Taxonomy" id="1963862"/>
    <lineage>
        <taxon>Bacteria</taxon>
        <taxon>Pseudomonadati</taxon>
        <taxon>Spirochaetota</taxon>
        <taxon>Spirochaetia</taxon>
        <taxon>Spirochaetales</taxon>
        <taxon>Spirochaetaceae</taxon>
        <taxon>Marispirochaeta</taxon>
    </lineage>
</organism>
<evidence type="ECO:0000256" key="1">
    <source>
        <dbReference type="SAM" id="Phobius"/>
    </source>
</evidence>
<feature type="transmembrane region" description="Helical" evidence="1">
    <location>
        <begin position="6"/>
        <end position="26"/>
    </location>
</feature>
<dbReference type="RefSeq" id="WP_083050634.1">
    <property type="nucleotide sequence ID" value="NZ_MWQY01000010.1"/>
</dbReference>
<keyword evidence="4" id="KW-1185">Reference proteome</keyword>
<dbReference type="AlphaFoldDB" id="A0A1Y1RXP2"/>
<evidence type="ECO:0000313" key="4">
    <source>
        <dbReference type="Proteomes" id="UP000192343"/>
    </source>
</evidence>
<keyword evidence="1" id="KW-1133">Transmembrane helix</keyword>
<dbReference type="Gene3D" id="2.160.20.120">
    <property type="match status" value="1"/>
</dbReference>
<feature type="domain" description="Putative auto-transporter adhesin head GIN" evidence="2">
    <location>
        <begin position="61"/>
        <end position="179"/>
    </location>
</feature>
<evidence type="ECO:0000313" key="3">
    <source>
        <dbReference type="EMBL" id="ORC35141.1"/>
    </source>
</evidence>
<dbReference type="EMBL" id="MWQY01000010">
    <property type="protein sequence ID" value="ORC35141.1"/>
    <property type="molecule type" value="Genomic_DNA"/>
</dbReference>
<reference evidence="3 4" key="1">
    <citation type="submission" date="2017-03" db="EMBL/GenBank/DDBJ databases">
        <title>Draft Genome sequence of Marispirochaeta sp. strain JC444.</title>
        <authorList>
            <person name="Shivani Y."/>
            <person name="Subhash Y."/>
            <person name="Sasikala C."/>
            <person name="Ramana C."/>
        </authorList>
    </citation>
    <scope>NUCLEOTIDE SEQUENCE [LARGE SCALE GENOMIC DNA]</scope>
    <source>
        <strain evidence="3 4">JC444</strain>
    </source>
</reference>